<evidence type="ECO:0000256" key="6">
    <source>
        <dbReference type="ARBA" id="ARBA00022723"/>
    </source>
</evidence>
<dbReference type="EC" id="3.1.3.89" evidence="5"/>
<evidence type="ECO:0000313" key="9">
    <source>
        <dbReference type="EMBL" id="AIG28227.1"/>
    </source>
</evidence>
<dbReference type="CDD" id="cd00077">
    <property type="entry name" value="HDc"/>
    <property type="match status" value="1"/>
</dbReference>
<feature type="domain" description="HD/PDEase" evidence="8">
    <location>
        <begin position="37"/>
        <end position="120"/>
    </location>
</feature>
<comment type="subunit">
    <text evidence="4">Homodimer.</text>
</comment>
<dbReference type="KEGG" id="blr:BRLA_c039440"/>
<keyword evidence="10" id="KW-1185">Reference proteome</keyword>
<dbReference type="Proteomes" id="UP000005850">
    <property type="component" value="Chromosome"/>
</dbReference>
<accession>A0A075R6G3</accession>
<protein>
    <recommendedName>
        <fullName evidence="5">5'-deoxynucleotidase</fullName>
        <ecNumber evidence="5">3.1.3.89</ecNumber>
    </recommendedName>
</protein>
<dbReference type="RefSeq" id="WP_003334794.1">
    <property type="nucleotide sequence ID" value="NZ_CP007806.1"/>
</dbReference>
<organism evidence="9 10">
    <name type="scientific">Brevibacillus laterosporus LMG 15441</name>
    <dbReference type="NCBI Taxonomy" id="1042163"/>
    <lineage>
        <taxon>Bacteria</taxon>
        <taxon>Bacillati</taxon>
        <taxon>Bacillota</taxon>
        <taxon>Bacilli</taxon>
        <taxon>Bacillales</taxon>
        <taxon>Paenibacillaceae</taxon>
        <taxon>Brevibacillus</taxon>
    </lineage>
</organism>
<dbReference type="SMART" id="SM00471">
    <property type="entry name" value="HDc"/>
    <property type="match status" value="1"/>
</dbReference>
<comment type="cofactor">
    <cofactor evidence="3">
        <name>Co(2+)</name>
        <dbReference type="ChEBI" id="CHEBI:48828"/>
    </cofactor>
</comment>
<dbReference type="GO" id="GO:0046872">
    <property type="term" value="F:metal ion binding"/>
    <property type="evidence" value="ECO:0007669"/>
    <property type="project" value="UniProtKB-KW"/>
</dbReference>
<evidence type="ECO:0000259" key="8">
    <source>
        <dbReference type="SMART" id="SM00471"/>
    </source>
</evidence>
<reference evidence="9 10" key="1">
    <citation type="journal article" date="2011" name="J. Bacteriol.">
        <title>Genome sequence of Brevibacillus laterosporus LMG 15441, a pathogen of invertebrates.</title>
        <authorList>
            <person name="Djukic M."/>
            <person name="Poehlein A."/>
            <person name="Thurmer A."/>
            <person name="Daniel R."/>
        </authorList>
    </citation>
    <scope>NUCLEOTIDE SEQUENCE [LARGE SCALE GENOMIC DNA]</scope>
    <source>
        <strain evidence="9 10">LMG 15441</strain>
    </source>
</reference>
<name>A0A075R6G3_BRELA</name>
<proteinExistence type="predicted"/>
<dbReference type="Pfam" id="PF13023">
    <property type="entry name" value="HD_3"/>
    <property type="match status" value="1"/>
</dbReference>
<gene>
    <name evidence="9" type="ORF">BRLA_c039440</name>
</gene>
<dbReference type="PANTHER" id="PTHR11845">
    <property type="entry name" value="5'-DEOXYNUCLEOTIDASE HDDC2"/>
    <property type="match status" value="1"/>
</dbReference>
<dbReference type="SUPFAM" id="SSF109604">
    <property type="entry name" value="HD-domain/PDEase-like"/>
    <property type="match status" value="1"/>
</dbReference>
<dbReference type="AlphaFoldDB" id="A0A075R6G3"/>
<comment type="catalytic activity">
    <reaction evidence="1">
        <text>a 2'-deoxyribonucleoside 5'-phosphate + H2O = a 2'-deoxyribonucleoside + phosphate</text>
        <dbReference type="Rhea" id="RHEA:36167"/>
        <dbReference type="ChEBI" id="CHEBI:15377"/>
        <dbReference type="ChEBI" id="CHEBI:18274"/>
        <dbReference type="ChEBI" id="CHEBI:43474"/>
        <dbReference type="ChEBI" id="CHEBI:65317"/>
        <dbReference type="EC" id="3.1.3.89"/>
    </reaction>
</comment>
<dbReference type="GO" id="GO:0002953">
    <property type="term" value="F:5'-deoxynucleotidase activity"/>
    <property type="evidence" value="ECO:0007669"/>
    <property type="project" value="UniProtKB-EC"/>
</dbReference>
<comment type="cofactor">
    <cofactor evidence="2">
        <name>Mn(2+)</name>
        <dbReference type="ChEBI" id="CHEBI:29035"/>
    </cofactor>
</comment>
<evidence type="ECO:0000256" key="4">
    <source>
        <dbReference type="ARBA" id="ARBA00011738"/>
    </source>
</evidence>
<keyword evidence="6" id="KW-0479">Metal-binding</keyword>
<evidence type="ECO:0000313" key="10">
    <source>
        <dbReference type="Proteomes" id="UP000005850"/>
    </source>
</evidence>
<dbReference type="Gene3D" id="1.10.3210.10">
    <property type="entry name" value="Hypothetical protein af1432"/>
    <property type="match status" value="1"/>
</dbReference>
<dbReference type="InterPro" id="IPR006674">
    <property type="entry name" value="HD_domain"/>
</dbReference>
<dbReference type="HOGENOM" id="CLU_039453_5_1_9"/>
<dbReference type="InterPro" id="IPR039356">
    <property type="entry name" value="YfbR/HDDC2"/>
</dbReference>
<keyword evidence="7" id="KW-0378">Hydrolase</keyword>
<dbReference type="GO" id="GO:0005737">
    <property type="term" value="C:cytoplasm"/>
    <property type="evidence" value="ECO:0007669"/>
    <property type="project" value="TreeGrafter"/>
</dbReference>
<dbReference type="eggNOG" id="COG1896">
    <property type="taxonomic scope" value="Bacteria"/>
</dbReference>
<sequence>MILNQTGVRIEQQLQFLREIDQMKHIYRQTLLLNGSRRENDAEHSWHVAMLAMVLQEHASGTEVDLLRVIKMLLLHDIVEIDAGDTYVYDDRGYLDKEARERAAADRIYALLPDDQEVEFKGLWEEFEQRITPEARFAVALDRFQPLLFNYYTEGATWKTNHITRDQVIKRVKQPIQEGSESLWTYAEELINSAVEKGYLLA</sequence>
<dbReference type="PANTHER" id="PTHR11845:SF13">
    <property type="entry name" value="5'-DEOXYNUCLEOTIDASE HDDC2"/>
    <property type="match status" value="1"/>
</dbReference>
<evidence type="ECO:0000256" key="7">
    <source>
        <dbReference type="ARBA" id="ARBA00022801"/>
    </source>
</evidence>
<evidence type="ECO:0000256" key="2">
    <source>
        <dbReference type="ARBA" id="ARBA00001936"/>
    </source>
</evidence>
<dbReference type="STRING" id="1042163.BRLA_c039440"/>
<evidence type="ECO:0000256" key="1">
    <source>
        <dbReference type="ARBA" id="ARBA00001638"/>
    </source>
</evidence>
<dbReference type="InterPro" id="IPR003607">
    <property type="entry name" value="HD/PDEase_dom"/>
</dbReference>
<evidence type="ECO:0000256" key="5">
    <source>
        <dbReference type="ARBA" id="ARBA00012964"/>
    </source>
</evidence>
<dbReference type="EMBL" id="CP007806">
    <property type="protein sequence ID" value="AIG28227.1"/>
    <property type="molecule type" value="Genomic_DNA"/>
</dbReference>
<evidence type="ECO:0000256" key="3">
    <source>
        <dbReference type="ARBA" id="ARBA00001941"/>
    </source>
</evidence>